<dbReference type="EMBL" id="MU154583">
    <property type="protein sequence ID" value="KAF9493634.1"/>
    <property type="molecule type" value="Genomic_DNA"/>
</dbReference>
<keyword evidence="2" id="KW-1185">Reference proteome</keyword>
<dbReference type="AlphaFoldDB" id="A0A9P5ZWJ2"/>
<name>A0A9P5ZWJ2_PLEER</name>
<proteinExistence type="predicted"/>
<accession>A0A9P5ZWJ2</accession>
<sequence length="191" mass="21242">MSYVLPVPSRQCQGGAVAGAHEAAQRALARTLDTSADGDTYTGAFHDVSGMNHTSFHRATLSMQLYAVRNIIKSNEKTTSYCTSFLKQHTSKPARRTASAALALRISGVRNGVPSIVKWEWVANPLCQTISCSRRPCRCWGCWRRRAYRRCWSSNLEPSPRGFPRMTASSLPGPSVQWSIRRIGVRTRPCL</sequence>
<dbReference type="Proteomes" id="UP000807025">
    <property type="component" value="Unassembled WGS sequence"/>
</dbReference>
<gene>
    <name evidence="1" type="ORF">BDN71DRAFT_1450135</name>
</gene>
<dbReference type="OrthoDB" id="5945798at2759"/>
<evidence type="ECO:0000313" key="2">
    <source>
        <dbReference type="Proteomes" id="UP000807025"/>
    </source>
</evidence>
<comment type="caution">
    <text evidence="1">The sequence shown here is derived from an EMBL/GenBank/DDBJ whole genome shotgun (WGS) entry which is preliminary data.</text>
</comment>
<reference evidence="1" key="1">
    <citation type="submission" date="2020-11" db="EMBL/GenBank/DDBJ databases">
        <authorList>
            <consortium name="DOE Joint Genome Institute"/>
            <person name="Ahrendt S."/>
            <person name="Riley R."/>
            <person name="Andreopoulos W."/>
            <person name="Labutti K."/>
            <person name="Pangilinan J."/>
            <person name="Ruiz-Duenas F.J."/>
            <person name="Barrasa J.M."/>
            <person name="Sanchez-Garcia M."/>
            <person name="Camarero S."/>
            <person name="Miyauchi S."/>
            <person name="Serrano A."/>
            <person name="Linde D."/>
            <person name="Babiker R."/>
            <person name="Drula E."/>
            <person name="Ayuso-Fernandez I."/>
            <person name="Pacheco R."/>
            <person name="Padilla G."/>
            <person name="Ferreira P."/>
            <person name="Barriuso J."/>
            <person name="Kellner H."/>
            <person name="Castanera R."/>
            <person name="Alfaro M."/>
            <person name="Ramirez L."/>
            <person name="Pisabarro A.G."/>
            <person name="Kuo A."/>
            <person name="Tritt A."/>
            <person name="Lipzen A."/>
            <person name="He G."/>
            <person name="Yan M."/>
            <person name="Ng V."/>
            <person name="Cullen D."/>
            <person name="Martin F."/>
            <person name="Rosso M.-N."/>
            <person name="Henrissat B."/>
            <person name="Hibbett D."/>
            <person name="Martinez A.T."/>
            <person name="Grigoriev I.V."/>
        </authorList>
    </citation>
    <scope>NUCLEOTIDE SEQUENCE</scope>
    <source>
        <strain evidence="1">ATCC 90797</strain>
    </source>
</reference>
<evidence type="ECO:0000313" key="1">
    <source>
        <dbReference type="EMBL" id="KAF9493634.1"/>
    </source>
</evidence>
<organism evidence="1 2">
    <name type="scientific">Pleurotus eryngii</name>
    <name type="common">Boletus of the steppes</name>
    <dbReference type="NCBI Taxonomy" id="5323"/>
    <lineage>
        <taxon>Eukaryota</taxon>
        <taxon>Fungi</taxon>
        <taxon>Dikarya</taxon>
        <taxon>Basidiomycota</taxon>
        <taxon>Agaricomycotina</taxon>
        <taxon>Agaricomycetes</taxon>
        <taxon>Agaricomycetidae</taxon>
        <taxon>Agaricales</taxon>
        <taxon>Pleurotineae</taxon>
        <taxon>Pleurotaceae</taxon>
        <taxon>Pleurotus</taxon>
    </lineage>
</organism>
<protein>
    <submittedName>
        <fullName evidence="1">Uncharacterized protein</fullName>
    </submittedName>
</protein>